<dbReference type="GO" id="GO:0022900">
    <property type="term" value="P:electron transport chain"/>
    <property type="evidence" value="ECO:0007669"/>
    <property type="project" value="UniProtKB-UniRule"/>
</dbReference>
<dbReference type="InterPro" id="IPR010209">
    <property type="entry name" value="Ion_transpt_RnfG/RsxG"/>
</dbReference>
<name>A0A1T5CG87_9FIRM</name>
<keyword evidence="1 6" id="KW-0813">Transport</keyword>
<evidence type="ECO:0000256" key="4">
    <source>
        <dbReference type="ARBA" id="ARBA00022643"/>
    </source>
</evidence>
<keyword evidence="6" id="KW-1278">Translocase</keyword>
<dbReference type="NCBIfam" id="TIGR01947">
    <property type="entry name" value="rnfG"/>
    <property type="match status" value="1"/>
</dbReference>
<keyword evidence="4 6" id="KW-0288">FMN</keyword>
<comment type="subunit">
    <text evidence="6">The complex is composed of six subunits: RnfA, RnfB, RnfC, RnfD, RnfE and RnfG.</text>
</comment>
<comment type="subcellular location">
    <subcellularLocation>
        <location evidence="6">Cell membrane</location>
        <topology evidence="6">Single-pass membrane protein</topology>
    </subcellularLocation>
</comment>
<dbReference type="GO" id="GO:0010181">
    <property type="term" value="F:FMN binding"/>
    <property type="evidence" value="ECO:0007669"/>
    <property type="project" value="InterPro"/>
</dbReference>
<evidence type="ECO:0000256" key="6">
    <source>
        <dbReference type="HAMAP-Rule" id="MF_00479"/>
    </source>
</evidence>
<proteinExistence type="inferred from homology"/>
<accession>A0A1T5CG87</accession>
<dbReference type="Proteomes" id="UP000243406">
    <property type="component" value="Unassembled WGS sequence"/>
</dbReference>
<dbReference type="PANTHER" id="PTHR36118:SF1">
    <property type="entry name" value="ION-TRANSLOCATING OXIDOREDUCTASE COMPLEX SUBUNIT G"/>
    <property type="match status" value="1"/>
</dbReference>
<comment type="cofactor">
    <cofactor evidence="6">
        <name>FMN</name>
        <dbReference type="ChEBI" id="CHEBI:58210"/>
    </cofactor>
</comment>
<evidence type="ECO:0000256" key="2">
    <source>
        <dbReference type="ARBA" id="ARBA00022553"/>
    </source>
</evidence>
<organism evidence="8 9">
    <name type="scientific">Acetoanaerobium noterae</name>
    <dbReference type="NCBI Taxonomy" id="745369"/>
    <lineage>
        <taxon>Bacteria</taxon>
        <taxon>Bacillati</taxon>
        <taxon>Bacillota</taxon>
        <taxon>Clostridia</taxon>
        <taxon>Peptostreptococcales</taxon>
        <taxon>Filifactoraceae</taxon>
        <taxon>Acetoanaerobium</taxon>
    </lineage>
</organism>
<evidence type="ECO:0000256" key="3">
    <source>
        <dbReference type="ARBA" id="ARBA00022630"/>
    </source>
</evidence>
<keyword evidence="6" id="KW-1003">Cell membrane</keyword>
<feature type="modified residue" description="FMN phosphoryl threonine" evidence="6">
    <location>
        <position position="163"/>
    </location>
</feature>
<keyword evidence="3 6" id="KW-0285">Flavoprotein</keyword>
<keyword evidence="6" id="KW-0472">Membrane</keyword>
<keyword evidence="2 6" id="KW-0597">Phosphoprotein</keyword>
<gene>
    <name evidence="6" type="primary">rnfG</name>
    <name evidence="8" type="ORF">SAMN02745120_2163</name>
</gene>
<dbReference type="HAMAP" id="MF_00479">
    <property type="entry name" value="RsxG_RnfG"/>
    <property type="match status" value="1"/>
</dbReference>
<comment type="similarity">
    <text evidence="6">Belongs to the RnfG family.</text>
</comment>
<evidence type="ECO:0000256" key="5">
    <source>
        <dbReference type="ARBA" id="ARBA00022982"/>
    </source>
</evidence>
<protein>
    <recommendedName>
        <fullName evidence="6">Ion-translocating oxidoreductase complex subunit G</fullName>
        <ecNumber evidence="6">7.-.-.-</ecNumber>
    </recommendedName>
    <alternativeName>
        <fullName evidence="6">Rnf electron transport complex subunit G</fullName>
    </alternativeName>
</protein>
<dbReference type="SMART" id="SM00900">
    <property type="entry name" value="FMN_bind"/>
    <property type="match status" value="1"/>
</dbReference>
<reference evidence="9" key="1">
    <citation type="submission" date="2017-02" db="EMBL/GenBank/DDBJ databases">
        <authorList>
            <person name="Varghese N."/>
            <person name="Submissions S."/>
        </authorList>
    </citation>
    <scope>NUCLEOTIDE SEQUENCE [LARGE SCALE GENOMIC DNA]</scope>
    <source>
        <strain evidence="9">ATCC 35199</strain>
    </source>
</reference>
<dbReference type="AlphaFoldDB" id="A0A1T5CG87"/>
<dbReference type="OrthoDB" id="9794010at2"/>
<dbReference type="GO" id="GO:0009055">
    <property type="term" value="F:electron transfer activity"/>
    <property type="evidence" value="ECO:0007669"/>
    <property type="project" value="InterPro"/>
</dbReference>
<comment type="function">
    <text evidence="6">Part of a membrane-bound complex that couples electron transfer with translocation of ions across the membrane.</text>
</comment>
<evidence type="ECO:0000313" key="8">
    <source>
        <dbReference type="EMBL" id="SKB58343.1"/>
    </source>
</evidence>
<dbReference type="Pfam" id="PF04205">
    <property type="entry name" value="FMN_bind"/>
    <property type="match status" value="1"/>
</dbReference>
<dbReference type="EMBL" id="FUYN01000005">
    <property type="protein sequence ID" value="SKB58343.1"/>
    <property type="molecule type" value="Genomic_DNA"/>
</dbReference>
<sequence length="185" mass="19325">MKNEIVKLGIILLIITAIAAALLGFVNQITSPVIEAQIIEANNMARKSILSDADSFELIQEDFGGEVLEVYKGLKGSDIVGYTIKTAPKGYAGAIEVTTGITVDGTISGVSIGTMNETPGLGAKAKDEAFISQYNSKMTDENLAVIKNGTPAENEIVAISGATITSSAVTKGVNTAIELFKNSLQ</sequence>
<dbReference type="InterPro" id="IPR007329">
    <property type="entry name" value="FMN-bd"/>
</dbReference>
<dbReference type="RefSeq" id="WP_079589978.1">
    <property type="nucleotide sequence ID" value="NZ_FUYN01000005.1"/>
</dbReference>
<keyword evidence="5 6" id="KW-0249">Electron transport</keyword>
<dbReference type="PIRSF" id="PIRSF006091">
    <property type="entry name" value="E_trnsport_RnfG"/>
    <property type="match status" value="1"/>
</dbReference>
<dbReference type="EC" id="7.-.-.-" evidence="6"/>
<evidence type="ECO:0000259" key="7">
    <source>
        <dbReference type="SMART" id="SM00900"/>
    </source>
</evidence>
<dbReference type="GO" id="GO:0005886">
    <property type="term" value="C:plasma membrane"/>
    <property type="evidence" value="ECO:0007669"/>
    <property type="project" value="UniProtKB-SubCell"/>
</dbReference>
<dbReference type="PANTHER" id="PTHR36118">
    <property type="entry name" value="ION-TRANSLOCATING OXIDOREDUCTASE COMPLEX SUBUNIT G"/>
    <property type="match status" value="1"/>
</dbReference>
<feature type="domain" description="FMN-binding" evidence="7">
    <location>
        <begin position="90"/>
        <end position="180"/>
    </location>
</feature>
<evidence type="ECO:0000313" key="9">
    <source>
        <dbReference type="Proteomes" id="UP000243406"/>
    </source>
</evidence>
<keyword evidence="9" id="KW-1185">Reference proteome</keyword>
<evidence type="ECO:0000256" key="1">
    <source>
        <dbReference type="ARBA" id="ARBA00022448"/>
    </source>
</evidence>
<keyword evidence="6" id="KW-0812">Transmembrane</keyword>
<keyword evidence="6" id="KW-1133">Transmembrane helix</keyword>